<protein>
    <recommendedName>
        <fullName evidence="8">Putative manganese efflux pump MntP</fullName>
    </recommendedName>
</protein>
<feature type="transmembrane region" description="Helical" evidence="8">
    <location>
        <begin position="167"/>
        <end position="187"/>
    </location>
</feature>
<dbReference type="AlphaFoldDB" id="A0A0A0M633"/>
<evidence type="ECO:0000256" key="3">
    <source>
        <dbReference type="ARBA" id="ARBA00022692"/>
    </source>
</evidence>
<accession>A0A0A0M633</accession>
<feature type="transmembrane region" description="Helical" evidence="8">
    <location>
        <begin position="106"/>
        <end position="128"/>
    </location>
</feature>
<keyword evidence="7 8" id="KW-0464">Manganese</keyword>
<dbReference type="InterPro" id="IPR022929">
    <property type="entry name" value="Put_MntP"/>
</dbReference>
<dbReference type="OrthoDB" id="9811590at2"/>
<evidence type="ECO:0000313" key="9">
    <source>
        <dbReference type="EMBL" id="KGO98530.1"/>
    </source>
</evidence>
<dbReference type="Proteomes" id="UP000030003">
    <property type="component" value="Unassembled WGS sequence"/>
</dbReference>
<feature type="transmembrane region" description="Helical" evidence="8">
    <location>
        <begin position="6"/>
        <end position="27"/>
    </location>
</feature>
<dbReference type="Pfam" id="PF02659">
    <property type="entry name" value="Mntp"/>
    <property type="match status" value="1"/>
</dbReference>
<evidence type="ECO:0000256" key="6">
    <source>
        <dbReference type="ARBA" id="ARBA00023136"/>
    </source>
</evidence>
<dbReference type="RefSeq" id="WP_027069527.1">
    <property type="nucleotide sequence ID" value="NZ_AUHT01000006.1"/>
</dbReference>
<comment type="subcellular location">
    <subcellularLocation>
        <location evidence="8">Cell membrane</location>
        <topology evidence="8">Multi-pass membrane protein</topology>
    </subcellularLocation>
</comment>
<sequence length="191" mass="19299">MTPVSIVLLGLAMATDAFAAALGKGAGMARPRWGEALRIGLVFGVVEGLTPVIGWLLGSAAAPFIEAWDHWVAFALLTGLGLHMIHKARPGDGTDEEPGFSANGGLLAIAITGLATSIDAMAVGVGLAFVEVNIALVAAVIGLCTFALVTIGVMAGRVLGTLVGRRAEVAGGLVLIAVGAWILYGHLQAHG</sequence>
<keyword evidence="3 8" id="KW-0812">Transmembrane</keyword>
<dbReference type="GO" id="GO:0005886">
    <property type="term" value="C:plasma membrane"/>
    <property type="evidence" value="ECO:0007669"/>
    <property type="project" value="UniProtKB-SubCell"/>
</dbReference>
<reference evidence="9 10" key="1">
    <citation type="submission" date="2013-08" db="EMBL/GenBank/DDBJ databases">
        <title>Genomic analysis of Lysobacter defluvii.</title>
        <authorList>
            <person name="Wang Q."/>
            <person name="Wang G."/>
        </authorList>
    </citation>
    <scope>NUCLEOTIDE SEQUENCE [LARGE SCALE GENOMIC DNA]</scope>
    <source>
        <strain evidence="9 10">IMMIB APB-9</strain>
    </source>
</reference>
<dbReference type="GO" id="GO:0005384">
    <property type="term" value="F:manganese ion transmembrane transporter activity"/>
    <property type="evidence" value="ECO:0007669"/>
    <property type="project" value="UniProtKB-UniRule"/>
</dbReference>
<evidence type="ECO:0000256" key="4">
    <source>
        <dbReference type="ARBA" id="ARBA00022989"/>
    </source>
</evidence>
<comment type="function">
    <text evidence="8">Probably functions as a manganese efflux pump.</text>
</comment>
<organism evidence="9 10">
    <name type="scientific">Lysobacter defluvii IMMIB APB-9 = DSM 18482</name>
    <dbReference type="NCBI Taxonomy" id="1385515"/>
    <lineage>
        <taxon>Bacteria</taxon>
        <taxon>Pseudomonadati</taxon>
        <taxon>Pseudomonadota</taxon>
        <taxon>Gammaproteobacteria</taxon>
        <taxon>Lysobacterales</taxon>
        <taxon>Lysobacteraceae</taxon>
        <taxon>Novilysobacter</taxon>
    </lineage>
</organism>
<keyword evidence="2 8" id="KW-1003">Cell membrane</keyword>
<feature type="transmembrane region" description="Helical" evidence="8">
    <location>
        <begin position="39"/>
        <end position="62"/>
    </location>
</feature>
<comment type="caution">
    <text evidence="9">The sequence shown here is derived from an EMBL/GenBank/DDBJ whole genome shotgun (WGS) entry which is preliminary data.</text>
</comment>
<name>A0A0A0M633_9GAMM</name>
<dbReference type="PANTHER" id="PTHR35529">
    <property type="entry name" value="MANGANESE EFFLUX PUMP MNTP-RELATED"/>
    <property type="match status" value="1"/>
</dbReference>
<dbReference type="STRING" id="1385515.GCA_000423325_01094"/>
<keyword evidence="5 8" id="KW-0406">Ion transport</keyword>
<keyword evidence="6 8" id="KW-0472">Membrane</keyword>
<evidence type="ECO:0000256" key="7">
    <source>
        <dbReference type="ARBA" id="ARBA00023211"/>
    </source>
</evidence>
<dbReference type="PANTHER" id="PTHR35529:SF1">
    <property type="entry name" value="MANGANESE EFFLUX PUMP MNTP-RELATED"/>
    <property type="match status" value="1"/>
</dbReference>
<evidence type="ECO:0000256" key="1">
    <source>
        <dbReference type="ARBA" id="ARBA00022448"/>
    </source>
</evidence>
<comment type="similarity">
    <text evidence="8">Belongs to the MntP (TC 9.B.29) family.</text>
</comment>
<feature type="transmembrane region" description="Helical" evidence="8">
    <location>
        <begin position="134"/>
        <end position="155"/>
    </location>
</feature>
<gene>
    <name evidence="8" type="primary">mntP</name>
    <name evidence="9" type="ORF">N791_14515</name>
</gene>
<keyword evidence="1 8" id="KW-0813">Transport</keyword>
<keyword evidence="4 8" id="KW-1133">Transmembrane helix</keyword>
<evidence type="ECO:0000256" key="5">
    <source>
        <dbReference type="ARBA" id="ARBA00023065"/>
    </source>
</evidence>
<keyword evidence="10" id="KW-1185">Reference proteome</keyword>
<proteinExistence type="inferred from homology"/>
<dbReference type="InterPro" id="IPR003810">
    <property type="entry name" value="Mntp/YtaF"/>
</dbReference>
<dbReference type="HAMAP" id="MF_01521">
    <property type="entry name" value="MntP_pump"/>
    <property type="match status" value="1"/>
</dbReference>
<evidence type="ECO:0000256" key="8">
    <source>
        <dbReference type="HAMAP-Rule" id="MF_01521"/>
    </source>
</evidence>
<dbReference type="EMBL" id="AVBH01000070">
    <property type="protein sequence ID" value="KGO98530.1"/>
    <property type="molecule type" value="Genomic_DNA"/>
</dbReference>
<evidence type="ECO:0000256" key="2">
    <source>
        <dbReference type="ARBA" id="ARBA00022475"/>
    </source>
</evidence>
<evidence type="ECO:0000313" key="10">
    <source>
        <dbReference type="Proteomes" id="UP000030003"/>
    </source>
</evidence>
<dbReference type="eggNOG" id="COG1971">
    <property type="taxonomic scope" value="Bacteria"/>
</dbReference>